<feature type="region of interest" description="Disordered" evidence="1">
    <location>
        <begin position="92"/>
        <end position="119"/>
    </location>
</feature>
<evidence type="ECO:0000313" key="2">
    <source>
        <dbReference type="EMBL" id="KAJ5239279.1"/>
    </source>
</evidence>
<dbReference type="EMBL" id="JAPQKS010000003">
    <property type="protein sequence ID" value="KAJ5239279.1"/>
    <property type="molecule type" value="Genomic_DNA"/>
</dbReference>
<evidence type="ECO:0000313" key="3">
    <source>
        <dbReference type="Proteomes" id="UP001150941"/>
    </source>
</evidence>
<reference evidence="2" key="1">
    <citation type="submission" date="2022-11" db="EMBL/GenBank/DDBJ databases">
        <authorList>
            <person name="Petersen C."/>
        </authorList>
    </citation>
    <scope>NUCLEOTIDE SEQUENCE</scope>
    <source>
        <strain evidence="2">IBT 19713</strain>
    </source>
</reference>
<sequence length="133" mass="14539">MMFDPGTRLFYHMANKAPSKDLAFEPVNLTKGSAKPKAKSEASEPFFPLPAPRNDLCTVCIELLAPECVLERKETEGYAVCNSCETRYRLPELNDDKSEDTGIDFDTESPLSEHQSSATLAGGSSNLFIGSAM</sequence>
<gene>
    <name evidence="2" type="ORF">N7468_003898</name>
</gene>
<proteinExistence type="predicted"/>
<dbReference type="AlphaFoldDB" id="A0A9W9P7J6"/>
<accession>A0A9W9P7J6</accession>
<keyword evidence="3" id="KW-1185">Reference proteome</keyword>
<dbReference type="Proteomes" id="UP001150941">
    <property type="component" value="Unassembled WGS sequence"/>
</dbReference>
<dbReference type="GeneID" id="83200498"/>
<dbReference type="RefSeq" id="XP_058332198.1">
    <property type="nucleotide sequence ID" value="XM_058473195.1"/>
</dbReference>
<reference evidence="2" key="2">
    <citation type="journal article" date="2023" name="IMA Fungus">
        <title>Comparative genomic study of the Penicillium genus elucidates a diverse pangenome and 15 lateral gene transfer events.</title>
        <authorList>
            <person name="Petersen C."/>
            <person name="Sorensen T."/>
            <person name="Nielsen M.R."/>
            <person name="Sondergaard T.E."/>
            <person name="Sorensen J.L."/>
            <person name="Fitzpatrick D.A."/>
            <person name="Frisvad J.C."/>
            <person name="Nielsen K.L."/>
        </authorList>
    </citation>
    <scope>NUCLEOTIDE SEQUENCE</scope>
    <source>
        <strain evidence="2">IBT 19713</strain>
    </source>
</reference>
<evidence type="ECO:0000256" key="1">
    <source>
        <dbReference type="SAM" id="MobiDB-lite"/>
    </source>
</evidence>
<feature type="compositionally biased region" description="Polar residues" evidence="1">
    <location>
        <begin position="109"/>
        <end position="119"/>
    </location>
</feature>
<name>A0A9W9P7J6_9EURO</name>
<comment type="caution">
    <text evidence="2">The sequence shown here is derived from an EMBL/GenBank/DDBJ whole genome shotgun (WGS) entry which is preliminary data.</text>
</comment>
<protein>
    <submittedName>
        <fullName evidence="2">Uncharacterized protein</fullName>
    </submittedName>
</protein>
<organism evidence="2 3">
    <name type="scientific">Penicillium chermesinum</name>
    <dbReference type="NCBI Taxonomy" id="63820"/>
    <lineage>
        <taxon>Eukaryota</taxon>
        <taxon>Fungi</taxon>
        <taxon>Dikarya</taxon>
        <taxon>Ascomycota</taxon>
        <taxon>Pezizomycotina</taxon>
        <taxon>Eurotiomycetes</taxon>
        <taxon>Eurotiomycetidae</taxon>
        <taxon>Eurotiales</taxon>
        <taxon>Aspergillaceae</taxon>
        <taxon>Penicillium</taxon>
    </lineage>
</organism>